<dbReference type="GO" id="GO:0006820">
    <property type="term" value="P:monoatomic anion transport"/>
    <property type="evidence" value="ECO:0007669"/>
    <property type="project" value="TreeGrafter"/>
</dbReference>
<name>A0A7J7DHT5_TRIWF</name>
<dbReference type="GO" id="GO:0005886">
    <property type="term" value="C:plasma membrane"/>
    <property type="evidence" value="ECO:0007669"/>
    <property type="project" value="UniProtKB-UniRule"/>
</dbReference>
<evidence type="ECO:0000313" key="13">
    <source>
        <dbReference type="EMBL" id="KAF5745794.1"/>
    </source>
</evidence>
<dbReference type="FunFam" id="2.30.30.60:FF:000003">
    <property type="entry name" value="Predicted mechanosensitive ion channel"/>
    <property type="match status" value="1"/>
</dbReference>
<sequence>MDFSLKKSFKALGSYNHSRRISTGGGTSESSSPEELPILLHHNTHQQLQLEPMSTRREVIVKVDGGGSSSGSRGSNDSLDPTGKMWRDSSLNYWGEGEEKQQMNGQDPPTKLIGEFLNKQRNAGGEVTLDMDLEMEEMRYDRCVPPPAAEFLANNAPSKELRVSFDPSSVSNSSVYRGKQNKDEVLRCTSFEKHPSMIQSGSGLLSRLKTKSRLQDPPPEEVERRSGRLVGKSGPLRSGMTSKATEEEEDDPLAGEDLPEEYRKQNLNALTIMQWVSLVLIIGALICNLLIPSLKKKSVWGLKLWKWEVMVLVLICGRLVSGWGIRIIVFCIERNFLLRKRVLYFVYGLRKAVQNSLWLVLVLIAWHFLFDKKVERETKIKNLKYVTRVLVCFLIATLLWLLKTLMVKVLASSFHVSAYFDRIQESLFNQFVIETLLGPPLIEIRWKEDEAERTAAEIRKLQNAGATVPPELRSFAFASTKSGKVLGKSFKLKSGRFSRQLSKKEDEGISIDHLDRLNTKNVSAWNMKRLIRMVRHGALTTLGEQILDASQGDESAVQIRSEYEAKIAARKIFNNVAQHGSKYIYLVDLMRFLGEDEARKSLSLFEGALESKRISKSSLKNWVVNAFRERRALALTLDDTKTAVNKLHHMVNIIVGIIIIVIWLVVLGIATREFLLFVSSQLVLVAFIFGNTCKTIFEAIIFLFVMHPFDVGDRCEVDGVQMVVEEMNILTTVFLRYDNLKIIYPNSTLSTKLISNFYRSPDMGDSVEFCVHISTPAEKIAVMKQRIVSYIENKEHWYPSPMVVLKDVEDLTKLRFAVWPSHRMNHQNMGERWERRALLVEEMVKVFRELDIQYRLFPLDINIRSMPPATTSSLATPLTGL</sequence>
<proteinExistence type="inferred from homology"/>
<dbReference type="InterPro" id="IPR023408">
    <property type="entry name" value="MscS_beta-dom_sf"/>
</dbReference>
<dbReference type="InterPro" id="IPR016688">
    <property type="entry name" value="MscS-like_plants/fungi"/>
</dbReference>
<keyword evidence="3" id="KW-0813">Transport</keyword>
<feature type="region of interest" description="Disordered" evidence="10">
    <location>
        <begin position="14"/>
        <end position="37"/>
    </location>
</feature>
<comment type="caution">
    <text evidence="13">The sequence shown here is derived from an EMBL/GenBank/DDBJ whole genome shotgun (WGS) entry which is preliminary data.</text>
</comment>
<keyword evidence="7 9" id="KW-0472">Membrane</keyword>
<evidence type="ECO:0000256" key="3">
    <source>
        <dbReference type="ARBA" id="ARBA00022448"/>
    </source>
</evidence>
<dbReference type="InterPro" id="IPR006685">
    <property type="entry name" value="MscS_channel_2nd"/>
</dbReference>
<comment type="subcellular location">
    <subcellularLocation>
        <location evidence="1">Membrane</location>
        <topology evidence="1">Multi-pass membrane protein</topology>
    </subcellularLocation>
</comment>
<feature type="transmembrane region" description="Helical" evidence="11">
    <location>
        <begin position="272"/>
        <end position="291"/>
    </location>
</feature>
<feature type="compositionally biased region" description="Low complexity" evidence="10">
    <location>
        <begin position="28"/>
        <end position="37"/>
    </location>
</feature>
<dbReference type="Pfam" id="PF00924">
    <property type="entry name" value="MS_channel_2nd"/>
    <property type="match status" value="1"/>
</dbReference>
<evidence type="ECO:0000256" key="9">
    <source>
        <dbReference type="PIRNR" id="PIRNR017209"/>
    </source>
</evidence>
<evidence type="ECO:0000256" key="6">
    <source>
        <dbReference type="ARBA" id="ARBA00023065"/>
    </source>
</evidence>
<evidence type="ECO:0000313" key="14">
    <source>
        <dbReference type="Proteomes" id="UP000593562"/>
    </source>
</evidence>
<dbReference type="PANTHER" id="PTHR31618">
    <property type="entry name" value="MECHANOSENSITIVE ION CHANNEL PROTEIN 5"/>
    <property type="match status" value="1"/>
</dbReference>
<keyword evidence="6" id="KW-0406">Ion transport</keyword>
<dbReference type="GO" id="GO:0008381">
    <property type="term" value="F:mechanosensitive monoatomic ion channel activity"/>
    <property type="evidence" value="ECO:0007669"/>
    <property type="project" value="TreeGrafter"/>
</dbReference>
<dbReference type="PIRSF" id="PIRSF017209">
    <property type="entry name" value="Memb_At2g17000_prd"/>
    <property type="match status" value="1"/>
</dbReference>
<evidence type="ECO:0000256" key="11">
    <source>
        <dbReference type="SAM" id="Phobius"/>
    </source>
</evidence>
<feature type="domain" description="Mechanosensitive ion channel MscS" evidence="12">
    <location>
        <begin position="701"/>
        <end position="757"/>
    </location>
</feature>
<feature type="transmembrane region" description="Helical" evidence="11">
    <location>
        <begin position="650"/>
        <end position="670"/>
    </location>
</feature>
<dbReference type="Proteomes" id="UP000593562">
    <property type="component" value="Unassembled WGS sequence"/>
</dbReference>
<reference evidence="13 14" key="1">
    <citation type="journal article" date="2020" name="Nat. Commun.">
        <title>Genome of Tripterygium wilfordii and identification of cytochrome P450 involved in triptolide biosynthesis.</title>
        <authorList>
            <person name="Tu L."/>
            <person name="Su P."/>
            <person name="Zhang Z."/>
            <person name="Gao L."/>
            <person name="Wang J."/>
            <person name="Hu T."/>
            <person name="Zhou J."/>
            <person name="Zhang Y."/>
            <person name="Zhao Y."/>
            <person name="Liu Y."/>
            <person name="Song Y."/>
            <person name="Tong Y."/>
            <person name="Lu Y."/>
            <person name="Yang J."/>
            <person name="Xu C."/>
            <person name="Jia M."/>
            <person name="Peters R.J."/>
            <person name="Huang L."/>
            <person name="Gao W."/>
        </authorList>
    </citation>
    <scope>NUCLEOTIDE SEQUENCE [LARGE SCALE GENOMIC DNA]</scope>
    <source>
        <strain evidence="14">cv. XIE 37</strain>
        <tissue evidence="13">Leaf</tissue>
    </source>
</reference>
<feature type="transmembrane region" description="Helical" evidence="11">
    <location>
        <begin position="352"/>
        <end position="370"/>
    </location>
</feature>
<dbReference type="EMBL" id="JAAARO010000007">
    <property type="protein sequence ID" value="KAF5745794.1"/>
    <property type="molecule type" value="Genomic_DNA"/>
</dbReference>
<dbReference type="GO" id="GO:0050982">
    <property type="term" value="P:detection of mechanical stimulus"/>
    <property type="evidence" value="ECO:0007669"/>
    <property type="project" value="UniProtKB-ARBA"/>
</dbReference>
<evidence type="ECO:0000256" key="5">
    <source>
        <dbReference type="ARBA" id="ARBA00022989"/>
    </source>
</evidence>
<dbReference type="SUPFAM" id="SSF50182">
    <property type="entry name" value="Sm-like ribonucleoproteins"/>
    <property type="match status" value="1"/>
</dbReference>
<evidence type="ECO:0000256" key="7">
    <source>
        <dbReference type="ARBA" id="ARBA00023136"/>
    </source>
</evidence>
<feature type="transmembrane region" description="Helical" evidence="11">
    <location>
        <begin position="682"/>
        <end position="705"/>
    </location>
</feature>
<evidence type="ECO:0000256" key="2">
    <source>
        <dbReference type="ARBA" id="ARBA00008017"/>
    </source>
</evidence>
<feature type="region of interest" description="Disordered" evidence="10">
    <location>
        <begin position="197"/>
        <end position="257"/>
    </location>
</feature>
<dbReference type="Gene3D" id="2.30.30.60">
    <property type="match status" value="1"/>
</dbReference>
<accession>A0A7J7DHT5</accession>
<keyword evidence="14" id="KW-1185">Reference proteome</keyword>
<keyword evidence="8" id="KW-0407">Ion channel</keyword>
<keyword evidence="5 11" id="KW-1133">Transmembrane helix</keyword>
<evidence type="ECO:0000256" key="10">
    <source>
        <dbReference type="SAM" id="MobiDB-lite"/>
    </source>
</evidence>
<dbReference type="AlphaFoldDB" id="A0A7J7DHT5"/>
<dbReference type="OrthoDB" id="544685at2759"/>
<feature type="compositionally biased region" description="Acidic residues" evidence="10">
    <location>
        <begin position="246"/>
        <end position="257"/>
    </location>
</feature>
<organism evidence="13 14">
    <name type="scientific">Tripterygium wilfordii</name>
    <name type="common">Thunder God vine</name>
    <dbReference type="NCBI Taxonomy" id="458696"/>
    <lineage>
        <taxon>Eukaryota</taxon>
        <taxon>Viridiplantae</taxon>
        <taxon>Streptophyta</taxon>
        <taxon>Embryophyta</taxon>
        <taxon>Tracheophyta</taxon>
        <taxon>Spermatophyta</taxon>
        <taxon>Magnoliopsida</taxon>
        <taxon>eudicotyledons</taxon>
        <taxon>Gunneridae</taxon>
        <taxon>Pentapetalae</taxon>
        <taxon>rosids</taxon>
        <taxon>fabids</taxon>
        <taxon>Celastrales</taxon>
        <taxon>Celastraceae</taxon>
        <taxon>Tripterygium</taxon>
    </lineage>
</organism>
<dbReference type="PANTHER" id="PTHR31618:SF1">
    <property type="entry name" value="EF-HAND DOMAIN-CONTAINING PROTEIN"/>
    <property type="match status" value="1"/>
</dbReference>
<dbReference type="InParanoid" id="A0A7J7DHT5"/>
<feature type="region of interest" description="Disordered" evidence="10">
    <location>
        <begin position="63"/>
        <end position="85"/>
    </location>
</feature>
<evidence type="ECO:0000256" key="8">
    <source>
        <dbReference type="ARBA" id="ARBA00023303"/>
    </source>
</evidence>
<gene>
    <name evidence="13" type="ORF">HS088_TW07G01388</name>
</gene>
<feature type="transmembrane region" description="Helical" evidence="11">
    <location>
        <begin position="385"/>
        <end position="402"/>
    </location>
</feature>
<comment type="similarity">
    <text evidence="2 9">Belongs to the MscS (TC 1.A.23) family.</text>
</comment>
<protein>
    <recommendedName>
        <fullName evidence="9">Mechanosensitive ion channel protein</fullName>
    </recommendedName>
</protein>
<dbReference type="InterPro" id="IPR010920">
    <property type="entry name" value="LSM_dom_sf"/>
</dbReference>
<keyword evidence="4 11" id="KW-0812">Transmembrane</keyword>
<evidence type="ECO:0000259" key="12">
    <source>
        <dbReference type="Pfam" id="PF00924"/>
    </source>
</evidence>
<evidence type="ECO:0000256" key="1">
    <source>
        <dbReference type="ARBA" id="ARBA00004141"/>
    </source>
</evidence>
<evidence type="ECO:0000256" key="4">
    <source>
        <dbReference type="ARBA" id="ARBA00022692"/>
    </source>
</evidence>
<feature type="transmembrane region" description="Helical" evidence="11">
    <location>
        <begin position="311"/>
        <end position="332"/>
    </location>
</feature>